<keyword evidence="2" id="KW-1185">Reference proteome</keyword>
<proteinExistence type="predicted"/>
<sequence>MARRTTSAPSPALAALVRRWRGLWVHLPAFTFHRITPGPLDAALVLVNRPAPSLLDIHFFNHHELEPTLISSLLGAAAALAPAELALHVIGGILRSPIQLPCFDRTTSIKLDLYFVGFTLPPAGGFPVLESLDLENGRIDLSDLLPHSPCLQKLLIPFWNSDSIVLEIVAPALKRSYMDAHSVIDKDCNVVFAAPAVEDLTWKRECKALTYRFGVIWRLWSLTFEHTQLANDMDSQSVSLQSQHCPRVGVLSLSLETNVLSGDVSKTFEQEIYRFQVTDYSVLELDLIQQGHVYGAIVLHLLGLCTSIQRLKRGDSCYANCRCDQPDWRSQSISLIDLKEVEIYRFRGQDHEVDFLKALLRCATVLERVTLGFSRKVSSSDSACMKIVGILEDYPSVKCNIYQYGKLIFMRE</sequence>
<dbReference type="InterPro" id="IPR055312">
    <property type="entry name" value="FBL15-like"/>
</dbReference>
<evidence type="ECO:0000313" key="2">
    <source>
        <dbReference type="Proteomes" id="UP000604825"/>
    </source>
</evidence>
<protein>
    <recommendedName>
        <fullName evidence="3">FBD domain-containing protein</fullName>
    </recommendedName>
</protein>
<accession>A0A811N4H6</accession>
<evidence type="ECO:0000313" key="1">
    <source>
        <dbReference type="EMBL" id="CAD6218050.1"/>
    </source>
</evidence>
<comment type="caution">
    <text evidence="1">The sequence shown here is derived from an EMBL/GenBank/DDBJ whole genome shotgun (WGS) entry which is preliminary data.</text>
</comment>
<dbReference type="PANTHER" id="PTHR34709">
    <property type="entry name" value="OS10G0396666 PROTEIN"/>
    <property type="match status" value="1"/>
</dbReference>
<dbReference type="EMBL" id="CAJGYO010000003">
    <property type="protein sequence ID" value="CAD6218050.1"/>
    <property type="molecule type" value="Genomic_DNA"/>
</dbReference>
<organism evidence="1 2">
    <name type="scientific">Miscanthus lutarioriparius</name>
    <dbReference type="NCBI Taxonomy" id="422564"/>
    <lineage>
        <taxon>Eukaryota</taxon>
        <taxon>Viridiplantae</taxon>
        <taxon>Streptophyta</taxon>
        <taxon>Embryophyta</taxon>
        <taxon>Tracheophyta</taxon>
        <taxon>Spermatophyta</taxon>
        <taxon>Magnoliopsida</taxon>
        <taxon>Liliopsida</taxon>
        <taxon>Poales</taxon>
        <taxon>Poaceae</taxon>
        <taxon>PACMAD clade</taxon>
        <taxon>Panicoideae</taxon>
        <taxon>Andropogonodae</taxon>
        <taxon>Andropogoneae</taxon>
        <taxon>Saccharinae</taxon>
        <taxon>Miscanthus</taxon>
    </lineage>
</organism>
<evidence type="ECO:0008006" key="3">
    <source>
        <dbReference type="Google" id="ProtNLM"/>
    </source>
</evidence>
<dbReference type="OrthoDB" id="676351at2759"/>
<dbReference type="PANTHER" id="PTHR34709:SF56">
    <property type="entry name" value="FBD DOMAIN-CONTAINING PROTEIN"/>
    <property type="match status" value="1"/>
</dbReference>
<reference evidence="1" key="1">
    <citation type="submission" date="2020-10" db="EMBL/GenBank/DDBJ databases">
        <authorList>
            <person name="Han B."/>
            <person name="Lu T."/>
            <person name="Zhao Q."/>
            <person name="Huang X."/>
            <person name="Zhao Y."/>
        </authorList>
    </citation>
    <scope>NUCLEOTIDE SEQUENCE</scope>
</reference>
<name>A0A811N4H6_9POAL</name>
<dbReference type="Proteomes" id="UP000604825">
    <property type="component" value="Unassembled WGS sequence"/>
</dbReference>
<dbReference type="AlphaFoldDB" id="A0A811N4H6"/>
<gene>
    <name evidence="1" type="ORF">NCGR_LOCUS11980</name>
</gene>